<feature type="domain" description="Bacterial sugar transferase" evidence="3">
    <location>
        <begin position="28"/>
        <end position="74"/>
    </location>
</feature>
<protein>
    <submittedName>
        <fullName evidence="5">Sugar transferase</fullName>
    </submittedName>
</protein>
<sequence length="236" mass="26548">MSIVILPSEWVDSERSARFQEFFGPLFKRAIDFTLASIGIVILLPVFAAIAVGVKLDSPGPIFYSQERVGRNRRQRRDTLPSGERRKADAFGRPFMIYKFRTMVADAERHTGPVWASAQDSRITPLGRFLRRSRLDETAQLWNVLRGDMSLVGPRPERPTFVQSLSVSLPDYPKRCGVLPGITGLAQVKSNYDTSVESVSRKLQYDLYYLKNGRLLLDIKIMAATVKVMAKGDGAH</sequence>
<dbReference type="Proteomes" id="UP000317366">
    <property type="component" value="Unassembled WGS sequence"/>
</dbReference>
<name>A0A538TT48_UNCEI</name>
<dbReference type="PANTHER" id="PTHR30576">
    <property type="entry name" value="COLANIC BIOSYNTHESIS UDP-GLUCOSE LIPID CARRIER TRANSFERASE"/>
    <property type="match status" value="1"/>
</dbReference>
<accession>A0A538TT48</accession>
<comment type="similarity">
    <text evidence="1">Belongs to the bacterial sugar transferase family.</text>
</comment>
<dbReference type="Pfam" id="PF02397">
    <property type="entry name" value="Bac_transf"/>
    <property type="match status" value="2"/>
</dbReference>
<keyword evidence="5" id="KW-0808">Transferase</keyword>
<feature type="transmembrane region" description="Helical" evidence="2">
    <location>
        <begin position="33"/>
        <end position="54"/>
    </location>
</feature>
<evidence type="ECO:0000313" key="7">
    <source>
        <dbReference type="Proteomes" id="UP000319829"/>
    </source>
</evidence>
<evidence type="ECO:0000256" key="1">
    <source>
        <dbReference type="ARBA" id="ARBA00006464"/>
    </source>
</evidence>
<keyword evidence="2" id="KW-1133">Transmembrane helix</keyword>
<keyword evidence="2" id="KW-0472">Membrane</keyword>
<reference evidence="6 7" key="1">
    <citation type="journal article" date="2019" name="Nat. Microbiol.">
        <title>Mediterranean grassland soil C-N compound turnover is dependent on rainfall and depth, and is mediated by genomically divergent microorganisms.</title>
        <authorList>
            <person name="Diamond S."/>
            <person name="Andeer P.F."/>
            <person name="Li Z."/>
            <person name="Crits-Christoph A."/>
            <person name="Burstein D."/>
            <person name="Anantharaman K."/>
            <person name="Lane K.R."/>
            <person name="Thomas B.C."/>
            <person name="Pan C."/>
            <person name="Northen T.R."/>
            <person name="Banfield J.F."/>
        </authorList>
    </citation>
    <scope>NUCLEOTIDE SEQUENCE [LARGE SCALE GENOMIC DNA]</scope>
    <source>
        <strain evidence="4">WS_4</strain>
        <strain evidence="5">WS_7</strain>
    </source>
</reference>
<organism evidence="5 6">
    <name type="scientific">Eiseniibacteriota bacterium</name>
    <dbReference type="NCBI Taxonomy" id="2212470"/>
    <lineage>
        <taxon>Bacteria</taxon>
        <taxon>Candidatus Eiseniibacteriota</taxon>
    </lineage>
</organism>
<dbReference type="InterPro" id="IPR003362">
    <property type="entry name" value="Bact_transf"/>
</dbReference>
<proteinExistence type="inferred from homology"/>
<dbReference type="Proteomes" id="UP000319829">
    <property type="component" value="Unassembled WGS sequence"/>
</dbReference>
<dbReference type="PANTHER" id="PTHR30576:SF0">
    <property type="entry name" value="UNDECAPRENYL-PHOSPHATE N-ACETYLGALACTOSAMINYL 1-PHOSPHATE TRANSFERASE-RELATED"/>
    <property type="match status" value="1"/>
</dbReference>
<evidence type="ECO:0000313" key="6">
    <source>
        <dbReference type="Proteomes" id="UP000317366"/>
    </source>
</evidence>
<dbReference type="EMBL" id="VBOX01000006">
    <property type="protein sequence ID" value="TMQ66813.1"/>
    <property type="molecule type" value="Genomic_DNA"/>
</dbReference>
<dbReference type="GO" id="GO:0016780">
    <property type="term" value="F:phosphotransferase activity, for other substituted phosphate groups"/>
    <property type="evidence" value="ECO:0007669"/>
    <property type="project" value="TreeGrafter"/>
</dbReference>
<evidence type="ECO:0000313" key="5">
    <source>
        <dbReference type="EMBL" id="TMQ66813.1"/>
    </source>
</evidence>
<evidence type="ECO:0000313" key="4">
    <source>
        <dbReference type="EMBL" id="TMQ53242.1"/>
    </source>
</evidence>
<feature type="domain" description="Bacterial sugar transferase" evidence="3">
    <location>
        <begin position="90"/>
        <end position="230"/>
    </location>
</feature>
<dbReference type="GO" id="GO:0005886">
    <property type="term" value="C:plasma membrane"/>
    <property type="evidence" value="ECO:0007669"/>
    <property type="project" value="UniProtKB-SubCell"/>
</dbReference>
<dbReference type="EMBL" id="VBOU01000089">
    <property type="protein sequence ID" value="TMQ53242.1"/>
    <property type="molecule type" value="Genomic_DNA"/>
</dbReference>
<dbReference type="AlphaFoldDB" id="A0A538TT48"/>
<evidence type="ECO:0000259" key="3">
    <source>
        <dbReference type="Pfam" id="PF02397"/>
    </source>
</evidence>
<gene>
    <name evidence="4" type="ORF">E6K74_10455</name>
    <name evidence="5" type="ORF">E6K77_00850</name>
</gene>
<evidence type="ECO:0000256" key="2">
    <source>
        <dbReference type="SAM" id="Phobius"/>
    </source>
</evidence>
<comment type="caution">
    <text evidence="5">The sequence shown here is derived from an EMBL/GenBank/DDBJ whole genome shotgun (WGS) entry which is preliminary data.</text>
</comment>
<keyword evidence="2" id="KW-0812">Transmembrane</keyword>